<evidence type="ECO:0000256" key="1">
    <source>
        <dbReference type="SAM" id="MobiDB-lite"/>
    </source>
</evidence>
<organism evidence="2 3">
    <name type="scientific">Riccia fluitans</name>
    <dbReference type="NCBI Taxonomy" id="41844"/>
    <lineage>
        <taxon>Eukaryota</taxon>
        <taxon>Viridiplantae</taxon>
        <taxon>Streptophyta</taxon>
        <taxon>Embryophyta</taxon>
        <taxon>Marchantiophyta</taxon>
        <taxon>Marchantiopsida</taxon>
        <taxon>Marchantiidae</taxon>
        <taxon>Marchantiales</taxon>
        <taxon>Ricciaceae</taxon>
        <taxon>Riccia</taxon>
    </lineage>
</organism>
<reference evidence="2 3" key="1">
    <citation type="submission" date="2024-09" db="EMBL/GenBank/DDBJ databases">
        <title>Chromosome-scale assembly of Riccia fluitans.</title>
        <authorList>
            <person name="Paukszto L."/>
            <person name="Sawicki J."/>
            <person name="Karawczyk K."/>
            <person name="Piernik-Szablinska J."/>
            <person name="Szczecinska M."/>
            <person name="Mazdziarz M."/>
        </authorList>
    </citation>
    <scope>NUCLEOTIDE SEQUENCE [LARGE SCALE GENOMIC DNA]</scope>
    <source>
        <strain evidence="2">Rf_01</strain>
        <tissue evidence="2">Aerial parts of the thallus</tissue>
    </source>
</reference>
<dbReference type="AlphaFoldDB" id="A0ABD1Z4D4"/>
<dbReference type="Proteomes" id="UP001605036">
    <property type="component" value="Unassembled WGS sequence"/>
</dbReference>
<feature type="compositionally biased region" description="Basic and acidic residues" evidence="1">
    <location>
        <begin position="58"/>
        <end position="76"/>
    </location>
</feature>
<evidence type="ECO:0000313" key="2">
    <source>
        <dbReference type="EMBL" id="KAL2636442.1"/>
    </source>
</evidence>
<evidence type="ECO:0000313" key="3">
    <source>
        <dbReference type="Proteomes" id="UP001605036"/>
    </source>
</evidence>
<sequence>MTSRSYDDDCHLLGNSLNDCLLLEVGPDFTEKMERVHLLAQASCGPGSSDTSRMASLRKTDETRRRDTMSADRAELDGQADI</sequence>
<proteinExistence type="predicted"/>
<feature type="region of interest" description="Disordered" evidence="1">
    <location>
        <begin position="42"/>
        <end position="82"/>
    </location>
</feature>
<keyword evidence="3" id="KW-1185">Reference proteome</keyword>
<accession>A0ABD1Z4D4</accession>
<comment type="caution">
    <text evidence="2">The sequence shown here is derived from an EMBL/GenBank/DDBJ whole genome shotgun (WGS) entry which is preliminary data.</text>
</comment>
<dbReference type="EMBL" id="JBHFFA010000003">
    <property type="protein sequence ID" value="KAL2636442.1"/>
    <property type="molecule type" value="Genomic_DNA"/>
</dbReference>
<name>A0ABD1Z4D4_9MARC</name>
<protein>
    <submittedName>
        <fullName evidence="2">Uncharacterized protein</fullName>
    </submittedName>
</protein>
<gene>
    <name evidence="2" type="ORF">R1flu_007921</name>
</gene>